<evidence type="ECO:0000256" key="3">
    <source>
        <dbReference type="ARBA" id="ARBA00022723"/>
    </source>
</evidence>
<evidence type="ECO:0000259" key="8">
    <source>
        <dbReference type="PROSITE" id="PS51747"/>
    </source>
</evidence>
<comment type="catalytic activity">
    <reaction evidence="6 7">
        <text>adenosine(34) in tRNA + H2O + H(+) = inosine(34) in tRNA + NH4(+)</text>
        <dbReference type="Rhea" id="RHEA:43168"/>
        <dbReference type="Rhea" id="RHEA-COMP:10373"/>
        <dbReference type="Rhea" id="RHEA-COMP:10374"/>
        <dbReference type="ChEBI" id="CHEBI:15377"/>
        <dbReference type="ChEBI" id="CHEBI:15378"/>
        <dbReference type="ChEBI" id="CHEBI:28938"/>
        <dbReference type="ChEBI" id="CHEBI:74411"/>
        <dbReference type="ChEBI" id="CHEBI:82852"/>
        <dbReference type="EC" id="3.5.4.33"/>
    </reaction>
</comment>
<dbReference type="PANTHER" id="PTHR11079">
    <property type="entry name" value="CYTOSINE DEAMINASE FAMILY MEMBER"/>
    <property type="match status" value="1"/>
</dbReference>
<evidence type="ECO:0000313" key="9">
    <source>
        <dbReference type="EMBL" id="HIQ72218.1"/>
    </source>
</evidence>
<evidence type="ECO:0000256" key="1">
    <source>
        <dbReference type="ARBA" id="ARBA00010669"/>
    </source>
</evidence>
<dbReference type="GO" id="GO:0008270">
    <property type="term" value="F:zinc ion binding"/>
    <property type="evidence" value="ECO:0007669"/>
    <property type="project" value="UniProtKB-UniRule"/>
</dbReference>
<gene>
    <name evidence="7" type="primary">tadA</name>
    <name evidence="9" type="ORF">IAB73_08445</name>
</gene>
<evidence type="ECO:0000256" key="6">
    <source>
        <dbReference type="ARBA" id="ARBA00048045"/>
    </source>
</evidence>
<sequence length="153" mass="16314">MNELALHEAMMREALALALEALEAGEVPVGAVVARGEQIVARARNEREALRDPTAHAEILALRRAAQALGSWRLTGCTLYVTLEPCPMCAGAIRAARLDAVFYGADDPANGCTGSVYCLTEDPALAGPDVPAYGGLLADECAQALRTFFDRRR</sequence>
<accession>A0A9D0ZAY7</accession>
<dbReference type="InterPro" id="IPR016192">
    <property type="entry name" value="APOBEC/CMP_deaminase_Zn-bd"/>
</dbReference>
<feature type="binding site" evidence="7">
    <location>
        <position position="89"/>
    </location>
    <ligand>
        <name>Zn(2+)</name>
        <dbReference type="ChEBI" id="CHEBI:29105"/>
        <note>catalytic</note>
    </ligand>
</feature>
<organism evidence="9 10">
    <name type="scientific">Candidatus Onthenecus intestinigallinarum</name>
    <dbReference type="NCBI Taxonomy" id="2840875"/>
    <lineage>
        <taxon>Bacteria</taxon>
        <taxon>Bacillati</taxon>
        <taxon>Bacillota</taxon>
        <taxon>Clostridia</taxon>
        <taxon>Eubacteriales</taxon>
        <taxon>Candidatus Onthenecus</taxon>
    </lineage>
</organism>
<comment type="subunit">
    <text evidence="7">Homodimer.</text>
</comment>
<dbReference type="GO" id="GO:0052717">
    <property type="term" value="F:tRNA-specific adenosine-34 deaminase activity"/>
    <property type="evidence" value="ECO:0007669"/>
    <property type="project" value="UniProtKB-UniRule"/>
</dbReference>
<dbReference type="PROSITE" id="PS51747">
    <property type="entry name" value="CYT_DCMP_DEAMINASES_2"/>
    <property type="match status" value="1"/>
</dbReference>
<evidence type="ECO:0000256" key="5">
    <source>
        <dbReference type="ARBA" id="ARBA00022833"/>
    </source>
</evidence>
<dbReference type="InterPro" id="IPR016193">
    <property type="entry name" value="Cytidine_deaminase-like"/>
</dbReference>
<feature type="active site" description="Proton donor" evidence="7">
    <location>
        <position position="58"/>
    </location>
</feature>
<feature type="binding site" evidence="7">
    <location>
        <position position="86"/>
    </location>
    <ligand>
        <name>Zn(2+)</name>
        <dbReference type="ChEBI" id="CHEBI:29105"/>
        <note>catalytic</note>
    </ligand>
</feature>
<dbReference type="HAMAP" id="MF_00972">
    <property type="entry name" value="tRNA_aden_deaminase"/>
    <property type="match status" value="1"/>
</dbReference>
<keyword evidence="3 7" id="KW-0479">Metal-binding</keyword>
<feature type="domain" description="CMP/dCMP-type deaminase" evidence="8">
    <location>
        <begin position="5"/>
        <end position="114"/>
    </location>
</feature>
<feature type="binding site" evidence="7">
    <location>
        <position position="56"/>
    </location>
    <ligand>
        <name>Zn(2+)</name>
        <dbReference type="ChEBI" id="CHEBI:29105"/>
        <note>catalytic</note>
    </ligand>
</feature>
<evidence type="ECO:0000256" key="4">
    <source>
        <dbReference type="ARBA" id="ARBA00022801"/>
    </source>
</evidence>
<comment type="cofactor">
    <cofactor evidence="7">
        <name>Zn(2+)</name>
        <dbReference type="ChEBI" id="CHEBI:29105"/>
    </cofactor>
    <text evidence="7">Binds 1 zinc ion per subunit.</text>
</comment>
<dbReference type="Pfam" id="PF14437">
    <property type="entry name" value="MafB19-deam"/>
    <property type="match status" value="1"/>
</dbReference>
<comment type="function">
    <text evidence="7">Catalyzes the deamination of adenosine to inosine at the wobble position 34 of tRNA(Arg2).</text>
</comment>
<keyword evidence="5 7" id="KW-0862">Zinc</keyword>
<protein>
    <recommendedName>
        <fullName evidence="7">tRNA-specific adenosine deaminase</fullName>
        <ecNumber evidence="7">3.5.4.33</ecNumber>
    </recommendedName>
</protein>
<dbReference type="EC" id="3.5.4.33" evidence="7"/>
<dbReference type="GO" id="GO:0002100">
    <property type="term" value="P:tRNA wobble adenosine to inosine editing"/>
    <property type="evidence" value="ECO:0007669"/>
    <property type="project" value="UniProtKB-UniRule"/>
</dbReference>
<dbReference type="PANTHER" id="PTHR11079:SF179">
    <property type="entry name" value="TRNA(ADENINE(34)) DEAMINASE, CHLOROPLASTIC"/>
    <property type="match status" value="1"/>
</dbReference>
<dbReference type="CDD" id="cd01285">
    <property type="entry name" value="nucleoside_deaminase"/>
    <property type="match status" value="1"/>
</dbReference>
<reference evidence="9" key="2">
    <citation type="journal article" date="2021" name="PeerJ">
        <title>Extensive microbial diversity within the chicken gut microbiome revealed by metagenomics and culture.</title>
        <authorList>
            <person name="Gilroy R."/>
            <person name="Ravi A."/>
            <person name="Getino M."/>
            <person name="Pursley I."/>
            <person name="Horton D.L."/>
            <person name="Alikhan N.F."/>
            <person name="Baker D."/>
            <person name="Gharbi K."/>
            <person name="Hall N."/>
            <person name="Watson M."/>
            <person name="Adriaenssens E.M."/>
            <person name="Foster-Nyarko E."/>
            <person name="Jarju S."/>
            <person name="Secka A."/>
            <person name="Antonio M."/>
            <person name="Oren A."/>
            <person name="Chaudhuri R.R."/>
            <person name="La Ragione R."/>
            <person name="Hildebrand F."/>
            <person name="Pallen M.J."/>
        </authorList>
    </citation>
    <scope>NUCLEOTIDE SEQUENCE</scope>
    <source>
        <strain evidence="9">ChiSxjej2B14-6234</strain>
    </source>
</reference>
<dbReference type="Proteomes" id="UP000886887">
    <property type="component" value="Unassembled WGS sequence"/>
</dbReference>
<dbReference type="InterPro" id="IPR058535">
    <property type="entry name" value="MafB19-deam"/>
</dbReference>
<dbReference type="Gene3D" id="3.40.140.10">
    <property type="entry name" value="Cytidine Deaminase, domain 2"/>
    <property type="match status" value="1"/>
</dbReference>
<dbReference type="PROSITE" id="PS00903">
    <property type="entry name" value="CYT_DCMP_DEAMINASES_1"/>
    <property type="match status" value="1"/>
</dbReference>
<comment type="similarity">
    <text evidence="1">Belongs to the cytidine and deoxycytidylate deaminase family. ADAT2 subfamily.</text>
</comment>
<dbReference type="InterPro" id="IPR028883">
    <property type="entry name" value="tRNA_aden_deaminase"/>
</dbReference>
<proteinExistence type="inferred from homology"/>
<comment type="caution">
    <text evidence="9">The sequence shown here is derived from an EMBL/GenBank/DDBJ whole genome shotgun (WGS) entry which is preliminary data.</text>
</comment>
<dbReference type="AlphaFoldDB" id="A0A9D0ZAY7"/>
<keyword evidence="2 7" id="KW-0819">tRNA processing</keyword>
<name>A0A9D0ZAY7_9FIRM</name>
<dbReference type="SUPFAM" id="SSF53927">
    <property type="entry name" value="Cytidine deaminase-like"/>
    <property type="match status" value="1"/>
</dbReference>
<evidence type="ECO:0000256" key="7">
    <source>
        <dbReference type="HAMAP-Rule" id="MF_00972"/>
    </source>
</evidence>
<dbReference type="InterPro" id="IPR002125">
    <property type="entry name" value="CMP_dCMP_dom"/>
</dbReference>
<evidence type="ECO:0000313" key="10">
    <source>
        <dbReference type="Proteomes" id="UP000886887"/>
    </source>
</evidence>
<dbReference type="EMBL" id="DVFJ01000030">
    <property type="protein sequence ID" value="HIQ72218.1"/>
    <property type="molecule type" value="Genomic_DNA"/>
</dbReference>
<keyword evidence="4 7" id="KW-0378">Hydrolase</keyword>
<evidence type="ECO:0000256" key="2">
    <source>
        <dbReference type="ARBA" id="ARBA00022694"/>
    </source>
</evidence>
<reference evidence="9" key="1">
    <citation type="submission" date="2020-10" db="EMBL/GenBank/DDBJ databases">
        <authorList>
            <person name="Gilroy R."/>
        </authorList>
    </citation>
    <scope>NUCLEOTIDE SEQUENCE</scope>
    <source>
        <strain evidence="9">ChiSxjej2B14-6234</strain>
    </source>
</reference>